<dbReference type="PANTHER" id="PTHR43014:SF2">
    <property type="entry name" value="MERCURIC REDUCTASE"/>
    <property type="match status" value="1"/>
</dbReference>
<dbReference type="PIRSF" id="PIRSF000350">
    <property type="entry name" value="Mercury_reductase_MerA"/>
    <property type="match status" value="1"/>
</dbReference>
<keyword evidence="4" id="KW-0547">Nucleotide-binding</keyword>
<evidence type="ECO:0000256" key="4">
    <source>
        <dbReference type="PIRSR" id="PIRSR000350-3"/>
    </source>
</evidence>
<feature type="binding site" evidence="4">
    <location>
        <position position="307"/>
    </location>
    <ligand>
        <name>FAD</name>
        <dbReference type="ChEBI" id="CHEBI:57692"/>
    </ligand>
</feature>
<dbReference type="GO" id="GO:0003955">
    <property type="term" value="F:NAD(P)H dehydrogenase (quinone) activity"/>
    <property type="evidence" value="ECO:0007669"/>
    <property type="project" value="TreeGrafter"/>
</dbReference>
<dbReference type="PANTHER" id="PTHR43014">
    <property type="entry name" value="MERCURIC REDUCTASE"/>
    <property type="match status" value="1"/>
</dbReference>
<accession>A0AAW4IWJ2</accession>
<evidence type="ECO:0000313" key="9">
    <source>
        <dbReference type="Proteomes" id="UP000664161"/>
    </source>
</evidence>
<evidence type="ECO:0000256" key="1">
    <source>
        <dbReference type="ARBA" id="ARBA00007532"/>
    </source>
</evidence>
<feature type="binding site" evidence="4">
    <location>
        <position position="200"/>
    </location>
    <ligand>
        <name>NAD(+)</name>
        <dbReference type="ChEBI" id="CHEBI:57540"/>
    </ligand>
</feature>
<feature type="binding site" evidence="4">
    <location>
        <begin position="177"/>
        <end position="184"/>
    </location>
    <ligand>
        <name>NAD(+)</name>
        <dbReference type="ChEBI" id="CHEBI:57540"/>
    </ligand>
</feature>
<dbReference type="Proteomes" id="UP000664161">
    <property type="component" value="Unassembled WGS sequence"/>
</dbReference>
<evidence type="ECO:0000256" key="2">
    <source>
        <dbReference type="ARBA" id="ARBA00022630"/>
    </source>
</evidence>
<dbReference type="Gene3D" id="3.30.390.30">
    <property type="match status" value="1"/>
</dbReference>
<name>A0AAW4IWJ2_9GAMM</name>
<comment type="cofactor">
    <cofactor evidence="4">
        <name>FAD</name>
        <dbReference type="ChEBI" id="CHEBI:57692"/>
    </cofactor>
    <text evidence="4">Binds 1 FAD per subunit.</text>
</comment>
<feature type="disulfide bond" description="Redox-active" evidence="5">
    <location>
        <begin position="50"/>
        <end position="55"/>
    </location>
</feature>
<dbReference type="PRINTS" id="PR00411">
    <property type="entry name" value="PNDRDTASEI"/>
</dbReference>
<feature type="domain" description="Pyridine nucleotide-disulphide oxidoreductase dimerisation" evidence="6">
    <location>
        <begin position="342"/>
        <end position="444"/>
    </location>
</feature>
<keyword evidence="4" id="KW-0520">NAD</keyword>
<dbReference type="InterPro" id="IPR004099">
    <property type="entry name" value="Pyr_nucl-diS_OxRdtase_dimer"/>
</dbReference>
<dbReference type="RefSeq" id="WP_207969577.1">
    <property type="nucleotide sequence ID" value="NZ_JAGBKN010000010.1"/>
</dbReference>
<protein>
    <submittedName>
        <fullName evidence="8">NAD(P)/FAD-dependent oxidoreductase</fullName>
    </submittedName>
</protein>
<feature type="binding site" evidence="4">
    <location>
        <position position="267"/>
    </location>
    <ligand>
        <name>NAD(+)</name>
        <dbReference type="ChEBI" id="CHEBI:57540"/>
    </ligand>
</feature>
<evidence type="ECO:0000259" key="6">
    <source>
        <dbReference type="Pfam" id="PF02852"/>
    </source>
</evidence>
<dbReference type="AlphaFoldDB" id="A0AAW4IWJ2"/>
<evidence type="ECO:0000256" key="3">
    <source>
        <dbReference type="ARBA" id="ARBA00022827"/>
    </source>
</evidence>
<keyword evidence="2" id="KW-0285">Flavoprotein</keyword>
<keyword evidence="9" id="KW-1185">Reference proteome</keyword>
<dbReference type="SUPFAM" id="SSF55424">
    <property type="entry name" value="FAD/NAD-linked reductases, dimerisation (C-terminal) domain"/>
    <property type="match status" value="1"/>
</dbReference>
<evidence type="ECO:0000259" key="7">
    <source>
        <dbReference type="Pfam" id="PF07992"/>
    </source>
</evidence>
<sequence length="459" mass="49524">MSISDYSKSKLLYDLVVIGAGAGGLNAALTAMEYGKKVALVERNQPGGECTWSGCIPSKAMIQMAKEIKISKKYGSIEINSADVLSKVRALIQKAHQAEAVPVLEAAGIEYFYGEAVFLDKDTVQVGTNTLQAENIMIATGSSPVVPDIFGINTVDYLTNENIFLLTNLPSSIIVLGAGAIGVELSQAMQALGVEVKLVEMAPHILYREEVELSKLLQEVLEKDGVDILLNQRAIAVSEDATGIQLTLSSPEGEAIVCAEKILFALGRQPNLTTLNIADIGIKATSQGITVNDYCQTNVSNIYATGDVVGPYLFSHMAGYQARNVIHNLYGVGAQPIDLSGVAWCTFSDPEFARCGLTEVEASTEHNDIKTFTFDYEDLDRAVVDQKTIGKAKVICDNKGLILGASILGERACELLGELQLLKQNQIPLQKLQESIHPYPGYSELLFYLSMDAKACFIA</sequence>
<dbReference type="Pfam" id="PF07992">
    <property type="entry name" value="Pyr_redox_2"/>
    <property type="match status" value="1"/>
</dbReference>
<dbReference type="InterPro" id="IPR016156">
    <property type="entry name" value="FAD/NAD-linked_Rdtase_dimer_sf"/>
</dbReference>
<feature type="binding site" evidence="4">
    <location>
        <begin position="140"/>
        <end position="142"/>
    </location>
    <ligand>
        <name>FAD</name>
        <dbReference type="ChEBI" id="CHEBI:57692"/>
    </ligand>
</feature>
<comment type="caution">
    <text evidence="8">The sequence shown here is derived from an EMBL/GenBank/DDBJ whole genome shotgun (WGS) entry which is preliminary data.</text>
</comment>
<keyword evidence="3 4" id="KW-0274">FAD</keyword>
<gene>
    <name evidence="8" type="ORF">J3491_06465</name>
</gene>
<evidence type="ECO:0000256" key="5">
    <source>
        <dbReference type="PIRSR" id="PIRSR000350-4"/>
    </source>
</evidence>
<proteinExistence type="inferred from homology"/>
<organism evidence="8 9">
    <name type="scientific">Psychrobacter halodurans</name>
    <dbReference type="NCBI Taxonomy" id="2818439"/>
    <lineage>
        <taxon>Bacteria</taxon>
        <taxon>Pseudomonadati</taxon>
        <taxon>Pseudomonadota</taxon>
        <taxon>Gammaproteobacteria</taxon>
        <taxon>Moraxellales</taxon>
        <taxon>Moraxellaceae</taxon>
        <taxon>Psychrobacter</taxon>
    </lineage>
</organism>
<dbReference type="SUPFAM" id="SSF51905">
    <property type="entry name" value="FAD/NAD(P)-binding domain"/>
    <property type="match status" value="1"/>
</dbReference>
<dbReference type="EMBL" id="JAGBKN010000010">
    <property type="protein sequence ID" value="MBO1516975.1"/>
    <property type="molecule type" value="Genomic_DNA"/>
</dbReference>
<dbReference type="InterPro" id="IPR023753">
    <property type="entry name" value="FAD/NAD-binding_dom"/>
</dbReference>
<dbReference type="Gene3D" id="3.50.50.60">
    <property type="entry name" value="FAD/NAD(P)-binding domain"/>
    <property type="match status" value="2"/>
</dbReference>
<dbReference type="Pfam" id="PF02852">
    <property type="entry name" value="Pyr_redox_dim"/>
    <property type="match status" value="1"/>
</dbReference>
<comment type="similarity">
    <text evidence="1">Belongs to the class-I pyridine nucleotide-disulfide oxidoreductase family.</text>
</comment>
<dbReference type="GO" id="GO:0050660">
    <property type="term" value="F:flavin adenine dinucleotide binding"/>
    <property type="evidence" value="ECO:0007669"/>
    <property type="project" value="TreeGrafter"/>
</dbReference>
<dbReference type="InterPro" id="IPR036188">
    <property type="entry name" value="FAD/NAD-bd_sf"/>
</dbReference>
<dbReference type="InterPro" id="IPR001100">
    <property type="entry name" value="Pyr_nuc-diS_OxRdtase"/>
</dbReference>
<reference evidence="8 9" key="1">
    <citation type="submission" date="2021-03" db="EMBL/GenBank/DDBJ databases">
        <authorList>
            <person name="Shang D.-D."/>
            <person name="Du Z.-J."/>
            <person name="Chen G.-J."/>
        </authorList>
    </citation>
    <scope>NUCLEOTIDE SEQUENCE [LARGE SCALE GENOMIC DNA]</scope>
    <source>
        <strain evidence="8 9">F2608</strain>
    </source>
</reference>
<feature type="binding site" evidence="4">
    <location>
        <position position="59"/>
    </location>
    <ligand>
        <name>FAD</name>
        <dbReference type="ChEBI" id="CHEBI:57692"/>
    </ligand>
</feature>
<feature type="domain" description="FAD/NAD(P)-binding" evidence="7">
    <location>
        <begin position="13"/>
        <end position="313"/>
    </location>
</feature>
<evidence type="ECO:0000313" key="8">
    <source>
        <dbReference type="EMBL" id="MBO1516975.1"/>
    </source>
</evidence>
<dbReference type="PRINTS" id="PR00368">
    <property type="entry name" value="FADPNR"/>
</dbReference>